<dbReference type="SUPFAM" id="SSF58113">
    <property type="entry name" value="Apolipoprotein A-I"/>
    <property type="match status" value="1"/>
</dbReference>
<feature type="coiled-coil region" evidence="1">
    <location>
        <begin position="100"/>
        <end position="134"/>
    </location>
</feature>
<dbReference type="Gene3D" id="1.20.120.20">
    <property type="entry name" value="Apolipoprotein"/>
    <property type="match status" value="1"/>
</dbReference>
<evidence type="ECO:0000256" key="1">
    <source>
        <dbReference type="SAM" id="Coils"/>
    </source>
</evidence>
<gene>
    <name evidence="4" type="ORF">ENR01_00710</name>
</gene>
<dbReference type="EMBL" id="DSPJ01000020">
    <property type="protein sequence ID" value="HEX61666.1"/>
    <property type="molecule type" value="Genomic_DNA"/>
</dbReference>
<evidence type="ECO:0000256" key="2">
    <source>
        <dbReference type="SAM" id="SignalP"/>
    </source>
</evidence>
<comment type="caution">
    <text evidence="4">The sequence shown here is derived from an EMBL/GenBank/DDBJ whole genome shotgun (WGS) entry which is preliminary data.</text>
</comment>
<evidence type="ECO:0000259" key="3">
    <source>
        <dbReference type="Pfam" id="PF18915"/>
    </source>
</evidence>
<organism evidence="4">
    <name type="scientific">candidate division WWE3 bacterium</name>
    <dbReference type="NCBI Taxonomy" id="2053526"/>
    <lineage>
        <taxon>Bacteria</taxon>
        <taxon>Katanobacteria</taxon>
    </lineage>
</organism>
<accession>A0A831YSP3</accession>
<evidence type="ECO:0000313" key="4">
    <source>
        <dbReference type="EMBL" id="HEX61666.1"/>
    </source>
</evidence>
<feature type="chain" id="PRO_5032874231" description="DUF5667 domain-containing protein" evidence="2">
    <location>
        <begin position="27"/>
        <end position="219"/>
    </location>
</feature>
<keyword evidence="1" id="KW-0175">Coiled coil</keyword>
<feature type="signal peptide" evidence="2">
    <location>
        <begin position="1"/>
        <end position="26"/>
    </location>
</feature>
<name>A0A831YSP3_UNCKA</name>
<keyword evidence="2" id="KW-0732">Signal</keyword>
<proteinExistence type="predicted"/>
<dbReference type="AlphaFoldDB" id="A0A831YSP3"/>
<protein>
    <recommendedName>
        <fullName evidence="3">DUF5667 domain-containing protein</fullName>
    </recommendedName>
</protein>
<reference evidence="4" key="1">
    <citation type="journal article" date="2020" name="mSystems">
        <title>Genome- and Community-Level Interaction Insights into Carbon Utilization and Element Cycling Functions of Hydrothermarchaeota in Hydrothermal Sediment.</title>
        <authorList>
            <person name="Zhou Z."/>
            <person name="Liu Y."/>
            <person name="Xu W."/>
            <person name="Pan J."/>
            <person name="Luo Z.H."/>
            <person name="Li M."/>
        </authorList>
    </citation>
    <scope>NUCLEOTIDE SEQUENCE [LARGE SCALE GENOMIC DNA]</scope>
    <source>
        <strain evidence="4">SpSt-361</strain>
    </source>
</reference>
<feature type="domain" description="DUF5667" evidence="3">
    <location>
        <begin position="40"/>
        <end position="148"/>
    </location>
</feature>
<dbReference type="Pfam" id="PF18915">
    <property type="entry name" value="DUF5667"/>
    <property type="match status" value="1"/>
</dbReference>
<sequence>MSNFVKALLLVLSLITFAFLGSGAFAQGEPYEDVEEATLAPDNPFYFLRSWQEGFEKLIANFQGPEAQADLELKFAQRRAAEIKRLARLGEDGERIDQLRKRWEQHLDRAQERAEKIRERKEEMRTKILEKMDRHRAVFEKIREQVSEKAKDAIDGAIQNYENRRSDLLKKFPEDQIEEIEEKLRKKLDSTVERFELRRERFQKILENRSDENTTEKSR</sequence>
<dbReference type="InterPro" id="IPR043725">
    <property type="entry name" value="DUF5667"/>
</dbReference>